<gene>
    <name evidence="1" type="ORF">BACCELL_04674</name>
</gene>
<evidence type="ECO:0000313" key="1">
    <source>
        <dbReference type="EMBL" id="EEF87730.1"/>
    </source>
</evidence>
<comment type="caution">
    <text evidence="1">The sequence shown here is derived from an EMBL/GenBank/DDBJ whole genome shotgun (WGS) entry which is preliminary data.</text>
</comment>
<protein>
    <submittedName>
        <fullName evidence="1">Uncharacterized protein</fullName>
    </submittedName>
</protein>
<sequence length="61" mass="7401">MLVKIGTHTHCKDIESFRDSSVRKRAFGVRYRAILRRKYLDKSLYINYLTIWYGCCHLYLK</sequence>
<proteinExistence type="predicted"/>
<name>E2NK34_9BACE</name>
<dbReference type="HOGENOM" id="CLU_2912618_0_0_10"/>
<evidence type="ECO:0000313" key="2">
    <source>
        <dbReference type="Proteomes" id="UP000003711"/>
    </source>
</evidence>
<dbReference type="EMBL" id="ACCH01000369">
    <property type="protein sequence ID" value="EEF87730.1"/>
    <property type="molecule type" value="Genomic_DNA"/>
</dbReference>
<dbReference type="AlphaFoldDB" id="E2NK34"/>
<organism evidence="1 2">
    <name type="scientific">Bacteroides cellulosilyticus DSM 14838</name>
    <dbReference type="NCBI Taxonomy" id="537012"/>
    <lineage>
        <taxon>Bacteria</taxon>
        <taxon>Pseudomonadati</taxon>
        <taxon>Bacteroidota</taxon>
        <taxon>Bacteroidia</taxon>
        <taxon>Bacteroidales</taxon>
        <taxon>Bacteroidaceae</taxon>
        <taxon>Bacteroides</taxon>
    </lineage>
</organism>
<accession>E2NK34</accession>
<dbReference type="Proteomes" id="UP000003711">
    <property type="component" value="Unassembled WGS sequence"/>
</dbReference>
<reference evidence="1 2" key="2">
    <citation type="submission" date="2009-01" db="EMBL/GenBank/DDBJ databases">
        <title>Draft genome sequence of Bacteroides cellulosilyticus (DSM 14838).</title>
        <authorList>
            <person name="Sudarsanam P."/>
            <person name="Ley R."/>
            <person name="Guruge J."/>
            <person name="Turnbaugh P.J."/>
            <person name="Mahowald M."/>
            <person name="Liep D."/>
            <person name="Gordon J."/>
        </authorList>
    </citation>
    <scope>NUCLEOTIDE SEQUENCE [LARGE SCALE GENOMIC DNA]</scope>
    <source>
        <strain evidence="1 2">DSM 14838</strain>
    </source>
</reference>
<reference evidence="1 2" key="1">
    <citation type="submission" date="2008-12" db="EMBL/GenBank/DDBJ databases">
        <authorList>
            <person name="Fulton L."/>
            <person name="Clifton S."/>
            <person name="Fulton B."/>
            <person name="Xu J."/>
            <person name="Minx P."/>
            <person name="Pepin K.H."/>
            <person name="Johnson M."/>
            <person name="Bhonagiri V."/>
            <person name="Nash W.E."/>
            <person name="Mardis E.R."/>
            <person name="Wilson R.K."/>
        </authorList>
    </citation>
    <scope>NUCLEOTIDE SEQUENCE [LARGE SCALE GENOMIC DNA]</scope>
    <source>
        <strain evidence="1 2">DSM 14838</strain>
    </source>
</reference>